<dbReference type="GeneTree" id="ENSGT01030000234571"/>
<feature type="region of interest" description="Disordered" evidence="1">
    <location>
        <begin position="49"/>
        <end position="70"/>
    </location>
</feature>
<dbReference type="InterPro" id="IPR000219">
    <property type="entry name" value="DH_dom"/>
</dbReference>
<dbReference type="PROSITE" id="PS50010">
    <property type="entry name" value="DH_2"/>
    <property type="match status" value="1"/>
</dbReference>
<dbReference type="SUPFAM" id="SSF48065">
    <property type="entry name" value="DBL homology domain (DH-domain)"/>
    <property type="match status" value="1"/>
</dbReference>
<dbReference type="InterPro" id="IPR047271">
    <property type="entry name" value="Ephexin-like"/>
</dbReference>
<evidence type="ECO:0000256" key="1">
    <source>
        <dbReference type="SAM" id="MobiDB-lite"/>
    </source>
</evidence>
<dbReference type="PANTHER" id="PTHR12845:SF5">
    <property type="entry name" value="EPHEXIN, ISOFORM D"/>
    <property type="match status" value="1"/>
</dbReference>
<reference evidence="3" key="2">
    <citation type="submission" date="2025-09" db="UniProtKB">
        <authorList>
            <consortium name="Ensembl"/>
        </authorList>
    </citation>
    <scope>IDENTIFICATION</scope>
</reference>
<dbReference type="PANTHER" id="PTHR12845">
    <property type="entry name" value="GUANINE NUCLEOTIDE EXCHANGE FACTOR"/>
    <property type="match status" value="1"/>
</dbReference>
<feature type="domain" description="DH" evidence="2">
    <location>
        <begin position="1"/>
        <end position="126"/>
    </location>
</feature>
<evidence type="ECO:0000313" key="3">
    <source>
        <dbReference type="Ensembl" id="ENSCPBP00000014199.1"/>
    </source>
</evidence>
<reference evidence="3" key="1">
    <citation type="submission" date="2025-08" db="UniProtKB">
        <authorList>
            <consortium name="Ensembl"/>
        </authorList>
    </citation>
    <scope>IDENTIFICATION</scope>
</reference>
<evidence type="ECO:0000313" key="4">
    <source>
        <dbReference type="Proteomes" id="UP000694380"/>
    </source>
</evidence>
<evidence type="ECO:0000259" key="2">
    <source>
        <dbReference type="PROSITE" id="PS50010"/>
    </source>
</evidence>
<protein>
    <recommendedName>
        <fullName evidence="2">DH domain-containing protein</fullName>
    </recommendedName>
</protein>
<proteinExistence type="predicted"/>
<dbReference type="Gene3D" id="1.20.900.10">
    <property type="entry name" value="Dbl homology (DH) domain"/>
    <property type="match status" value="2"/>
</dbReference>
<name>A0A8C3FUN4_CHRPI</name>
<dbReference type="GO" id="GO:0005085">
    <property type="term" value="F:guanyl-nucleotide exchange factor activity"/>
    <property type="evidence" value="ECO:0007669"/>
    <property type="project" value="InterPro"/>
</dbReference>
<feature type="compositionally biased region" description="Polar residues" evidence="1">
    <location>
        <begin position="49"/>
        <end position="62"/>
    </location>
</feature>
<keyword evidence="4" id="KW-1185">Reference proteome</keyword>
<organism evidence="3 4">
    <name type="scientific">Chrysemys picta bellii</name>
    <name type="common">Western painted turtle</name>
    <name type="synonym">Emys bellii</name>
    <dbReference type="NCBI Taxonomy" id="8478"/>
    <lineage>
        <taxon>Eukaryota</taxon>
        <taxon>Metazoa</taxon>
        <taxon>Chordata</taxon>
        <taxon>Craniata</taxon>
        <taxon>Vertebrata</taxon>
        <taxon>Euteleostomi</taxon>
        <taxon>Archelosauria</taxon>
        <taxon>Testudinata</taxon>
        <taxon>Testudines</taxon>
        <taxon>Cryptodira</taxon>
        <taxon>Durocryptodira</taxon>
        <taxon>Testudinoidea</taxon>
        <taxon>Emydidae</taxon>
        <taxon>Chrysemys</taxon>
    </lineage>
</organism>
<sequence length="225" mass="24980">MFEMITSEASYLRSLSVATSHFKGSLALRETLTRAEVHRLFSNLQQVKDVSESPGSEGSQGHSPGVFLASGPLTRPLSPARCRRENWRFRHVLRKLEEQPVCQRQPLKSFLVLPFQRITRLKILLEVRGRSQELGSHSGVGWGWPPKDPASEGHRLPWPASSKLQPKQNAGVTRGLVCRRRGVGTGRERGEGSVWVWGAGREGEGAVGRWWGWVGGREGEGSVGR</sequence>
<dbReference type="InterPro" id="IPR035899">
    <property type="entry name" value="DBL_dom_sf"/>
</dbReference>
<dbReference type="AlphaFoldDB" id="A0A8C3FUN4"/>
<dbReference type="Pfam" id="PF00621">
    <property type="entry name" value="RhoGEF"/>
    <property type="match status" value="2"/>
</dbReference>
<dbReference type="Proteomes" id="UP000694380">
    <property type="component" value="Unplaced"/>
</dbReference>
<dbReference type="Ensembl" id="ENSCPBT00000016850.1">
    <property type="protein sequence ID" value="ENSCPBP00000014199.1"/>
    <property type="gene ID" value="ENSCPBG00000010577.1"/>
</dbReference>
<accession>A0A8C3FUN4</accession>